<comment type="similarity">
    <text evidence="1">Belongs to the mycobacterial PPE family.</text>
</comment>
<dbReference type="PANTHER" id="PTHR46766">
    <property type="entry name" value="GLUTAMINE-RICH PROTEIN 2"/>
    <property type="match status" value="1"/>
</dbReference>
<dbReference type="PANTHER" id="PTHR46766:SF1">
    <property type="entry name" value="GLUTAMINE-RICH PROTEIN 2"/>
    <property type="match status" value="1"/>
</dbReference>
<reference evidence="4" key="1">
    <citation type="submission" date="2017-06" db="EMBL/GenBank/DDBJ databases">
        <title>Complete Genome Sequence of Mycobacterium shigaense.</title>
        <authorList>
            <person name="Fukano H."/>
            <person name="Yoshida M."/>
            <person name="Kazumi Y."/>
            <person name="Ogura Y."/>
            <person name="Mitarai S."/>
            <person name="Hayashi T."/>
            <person name="Hoshino Y."/>
        </authorList>
    </citation>
    <scope>NUCLEOTIDE SEQUENCE [LARGE SCALE GENOMIC DNA]</scope>
    <source>
        <strain evidence="4">UN-152</strain>
    </source>
</reference>
<protein>
    <submittedName>
        <fullName evidence="3">PPE family protein</fullName>
    </submittedName>
</protein>
<dbReference type="RefSeq" id="WP_162899129.1">
    <property type="nucleotide sequence ID" value="NZ_AP018164.1"/>
</dbReference>
<dbReference type="InterPro" id="IPR000030">
    <property type="entry name" value="PPE_dom"/>
</dbReference>
<dbReference type="GO" id="GO:0052572">
    <property type="term" value="P:response to host immune response"/>
    <property type="evidence" value="ECO:0007669"/>
    <property type="project" value="TreeGrafter"/>
</dbReference>
<dbReference type="KEGG" id="mshg:MSG_00291"/>
<dbReference type="Proteomes" id="UP000217736">
    <property type="component" value="Chromosome"/>
</dbReference>
<keyword evidence="4" id="KW-1185">Reference proteome</keyword>
<dbReference type="InterPro" id="IPR038332">
    <property type="entry name" value="PPE_sf"/>
</dbReference>
<dbReference type="Gene3D" id="1.20.1260.20">
    <property type="entry name" value="PPE superfamily"/>
    <property type="match status" value="1"/>
</dbReference>
<organism evidence="3 4">
    <name type="scientific">Mycobacterium shigaense</name>
    <dbReference type="NCBI Taxonomy" id="722731"/>
    <lineage>
        <taxon>Bacteria</taxon>
        <taxon>Bacillati</taxon>
        <taxon>Actinomycetota</taxon>
        <taxon>Actinomycetes</taxon>
        <taxon>Mycobacteriales</taxon>
        <taxon>Mycobacteriaceae</taxon>
        <taxon>Mycobacterium</taxon>
        <taxon>Mycobacterium simiae complex</taxon>
    </lineage>
</organism>
<evidence type="ECO:0000313" key="3">
    <source>
        <dbReference type="EMBL" id="BAX90457.1"/>
    </source>
</evidence>
<accession>A0A1Z4EBX1</accession>
<name>A0A1Z4EBX1_9MYCO</name>
<dbReference type="SUPFAM" id="SSF140459">
    <property type="entry name" value="PE/PPE dimer-like"/>
    <property type="match status" value="1"/>
</dbReference>
<evidence type="ECO:0000256" key="1">
    <source>
        <dbReference type="ARBA" id="ARBA00010652"/>
    </source>
</evidence>
<proteinExistence type="inferred from homology"/>
<gene>
    <name evidence="3" type="primary">PPE9</name>
    <name evidence="3" type="ORF">MSG_00291</name>
</gene>
<evidence type="ECO:0000259" key="2">
    <source>
        <dbReference type="Pfam" id="PF00823"/>
    </source>
</evidence>
<feature type="domain" description="PPE" evidence="2">
    <location>
        <begin position="7"/>
        <end position="155"/>
    </location>
</feature>
<dbReference type="EMBL" id="AP018164">
    <property type="protein sequence ID" value="BAX90457.1"/>
    <property type="molecule type" value="Genomic_DNA"/>
</dbReference>
<sequence>MNDCTSLWPEMNPANNFATTAAEPLFVAAAAWEDLAADLGASASSFGEVISMALGSEAWSEPSSAPVSAALRGTAEAYLDWLKIAASQAKQSALDARTAATIVGPSTTGSLPPTAMAANRKMRASLIENNFFGQNAATIGCLEAAYAEMWTTELSARLNNETRDPSARSMSKRACGFTAELSSPSGDLDRLAAEER</sequence>
<dbReference type="Pfam" id="PF00823">
    <property type="entry name" value="PPE"/>
    <property type="match status" value="1"/>
</dbReference>
<dbReference type="AlphaFoldDB" id="A0A1Z4EBX1"/>
<evidence type="ECO:0000313" key="4">
    <source>
        <dbReference type="Proteomes" id="UP000217736"/>
    </source>
</evidence>